<organism evidence="2 3">
    <name type="scientific">Acropora cervicornis</name>
    <name type="common">Staghorn coral</name>
    <dbReference type="NCBI Taxonomy" id="6130"/>
    <lineage>
        <taxon>Eukaryota</taxon>
        <taxon>Metazoa</taxon>
        <taxon>Cnidaria</taxon>
        <taxon>Anthozoa</taxon>
        <taxon>Hexacorallia</taxon>
        <taxon>Scleractinia</taxon>
        <taxon>Astrocoeniina</taxon>
        <taxon>Acroporidae</taxon>
        <taxon>Acropora</taxon>
    </lineage>
</organism>
<feature type="region of interest" description="Disordered" evidence="1">
    <location>
        <begin position="149"/>
        <end position="180"/>
    </location>
</feature>
<feature type="region of interest" description="Disordered" evidence="1">
    <location>
        <begin position="1"/>
        <end position="23"/>
    </location>
</feature>
<sequence>MATRNVSESSDSDVAPPSPKRHGSRAFLRTFVHLEKRSKAMPTRREFNRLKAAGRVKQIAFTKNHASADMERLLLFHFPCLVDLDLSRLRFITSYDKGHAMSVVFRYIPSGEEIMAQFTQGPKQKVYMYWKGPSSVNLDDALPSCSTATSSSLPSTVASTVSTSSNPIPSASLTPSSTPVSTSTISSPVASFSSTGVTQPSLATTMSRPTLSLRTSDDDDNDDAVFMQSVFSDDVIEIDPPAINNFPVRTTSMESSTAKGYKGSPFYGSGLKGGLVVDDLSSPGLGDTETDTCDAVLQSIMARAPLCINDEHQQREQYVKWRKEKKEQEEELCALQKKDTREKQECRESEKPQVTASEKEETLQWNPCDDHDATVHKIREEREKRVPPEPEEGTTIIIRFNDQKLSRKFTKNAMFQEVYDWAGAMSTMPPHFTLQRRSEVVLHEHHIKGQEVLDVYEREENEVKRLLNSRVGKIS</sequence>
<reference evidence="2" key="1">
    <citation type="journal article" date="2023" name="G3 (Bethesda)">
        <title>Whole genome assembly and annotation of the endangered Caribbean coral Acropora cervicornis.</title>
        <authorList>
            <person name="Selwyn J.D."/>
            <person name="Vollmer S.V."/>
        </authorList>
    </citation>
    <scope>NUCLEOTIDE SEQUENCE</scope>
    <source>
        <strain evidence="2">K2</strain>
    </source>
</reference>
<evidence type="ECO:0008006" key="4">
    <source>
        <dbReference type="Google" id="ProtNLM"/>
    </source>
</evidence>
<dbReference type="EMBL" id="JARQWQ010000035">
    <property type="protein sequence ID" value="KAK2560844.1"/>
    <property type="molecule type" value="Genomic_DNA"/>
</dbReference>
<protein>
    <recommendedName>
        <fullName evidence="4">UBX domain-containing protein</fullName>
    </recommendedName>
</protein>
<evidence type="ECO:0000313" key="3">
    <source>
        <dbReference type="Proteomes" id="UP001249851"/>
    </source>
</evidence>
<accession>A0AAD9QGQ9</accession>
<reference evidence="2" key="2">
    <citation type="journal article" date="2023" name="Science">
        <title>Genomic signatures of disease resistance in endangered staghorn corals.</title>
        <authorList>
            <person name="Vollmer S.V."/>
            <person name="Selwyn J.D."/>
            <person name="Despard B.A."/>
            <person name="Roesel C.L."/>
        </authorList>
    </citation>
    <scope>NUCLEOTIDE SEQUENCE</scope>
    <source>
        <strain evidence="2">K2</strain>
    </source>
</reference>
<gene>
    <name evidence="2" type="ORF">P5673_016655</name>
</gene>
<dbReference type="AlphaFoldDB" id="A0AAD9QGQ9"/>
<dbReference type="Proteomes" id="UP001249851">
    <property type="component" value="Unassembled WGS sequence"/>
</dbReference>
<evidence type="ECO:0000256" key="1">
    <source>
        <dbReference type="SAM" id="MobiDB-lite"/>
    </source>
</evidence>
<name>A0AAD9QGQ9_ACRCE</name>
<feature type="region of interest" description="Disordered" evidence="1">
    <location>
        <begin position="338"/>
        <end position="362"/>
    </location>
</feature>
<keyword evidence="3" id="KW-1185">Reference proteome</keyword>
<comment type="caution">
    <text evidence="2">The sequence shown here is derived from an EMBL/GenBank/DDBJ whole genome shotgun (WGS) entry which is preliminary data.</text>
</comment>
<evidence type="ECO:0000313" key="2">
    <source>
        <dbReference type="EMBL" id="KAK2560844.1"/>
    </source>
</evidence>
<proteinExistence type="predicted"/>